<proteinExistence type="predicted"/>
<organism evidence="2 3">
    <name type="scientific">Burkholderia cepacia</name>
    <name type="common">Pseudomonas cepacia</name>
    <dbReference type="NCBI Taxonomy" id="292"/>
    <lineage>
        <taxon>Bacteria</taxon>
        <taxon>Pseudomonadati</taxon>
        <taxon>Pseudomonadota</taxon>
        <taxon>Betaproteobacteria</taxon>
        <taxon>Burkholderiales</taxon>
        <taxon>Burkholderiaceae</taxon>
        <taxon>Burkholderia</taxon>
        <taxon>Burkholderia cepacia complex</taxon>
    </lineage>
</organism>
<dbReference type="EMBL" id="LOYH01000108">
    <property type="protein sequence ID" value="KVK72163.1"/>
    <property type="molecule type" value="Genomic_DNA"/>
</dbReference>
<dbReference type="RefSeq" id="WP_059733043.1">
    <property type="nucleotide sequence ID" value="NZ_LOYH01000108.1"/>
</dbReference>
<evidence type="ECO:0000313" key="2">
    <source>
        <dbReference type="EMBL" id="KVK72163.1"/>
    </source>
</evidence>
<protein>
    <recommendedName>
        <fullName evidence="1">DUF4935 domain-containing protein</fullName>
    </recommendedName>
</protein>
<evidence type="ECO:0000259" key="1">
    <source>
        <dbReference type="Pfam" id="PF16289"/>
    </source>
</evidence>
<dbReference type="InterPro" id="IPR032557">
    <property type="entry name" value="DUF4935"/>
</dbReference>
<reference evidence="2 3" key="1">
    <citation type="submission" date="2015-11" db="EMBL/GenBank/DDBJ databases">
        <title>Expanding the genomic diversity of Burkholderia species for the development of highly accurate diagnostics.</title>
        <authorList>
            <person name="Sahl J."/>
            <person name="Keim P."/>
            <person name="Wagner D."/>
        </authorList>
    </citation>
    <scope>NUCLEOTIDE SEQUENCE [LARGE SCALE GENOMIC DNA]</scope>
    <source>
        <strain evidence="2 3">MSMB1302</strain>
    </source>
</reference>
<gene>
    <name evidence="2" type="ORF">WS90_35325</name>
</gene>
<dbReference type="Pfam" id="PF16289">
    <property type="entry name" value="PIN_12"/>
    <property type="match status" value="1"/>
</dbReference>
<feature type="domain" description="DUF4935" evidence="1">
    <location>
        <begin position="17"/>
        <end position="186"/>
    </location>
</feature>
<comment type="caution">
    <text evidence="2">The sequence shown here is derived from an EMBL/GenBank/DDBJ whole genome shotgun (WGS) entry which is preliminary data.</text>
</comment>
<evidence type="ECO:0000313" key="3">
    <source>
        <dbReference type="Proteomes" id="UP000069001"/>
    </source>
</evidence>
<sequence>MDQQLLDEIANDIIGAVAIDTCVFDAKGRALETGLLRRVEQFDASDVQVLIPDVVTREVTAHLVREAAKARTGLQKAIELAASERLMSSDAQAQLEAIAAQAGEPGDVSKARLDAWLERTRAHVLDTAARVDLRTVMDRYFAAQPPFATTGDKKHEFPDAVALLALEHWAEEHATKVLVISTDKDWQDFCAASRRLVCVADLRDALGGFQTETARFAARRLAELSIDNDKLGLVDALLDALTNQGHKIGFSVQADSAFEFEEDVVEPDFEDVELPDDPVEEFEAVDYGDDEVVVNVRGIALATVTSHFEFSKWDSIDRESMPMGTGSFATDERIDFEALVTLTGAIPDRMTIESIEILPGSHHIELSEIVPDWMRDRSNFDVEYE</sequence>
<accession>A0A103Z2G6</accession>
<dbReference type="Proteomes" id="UP000069001">
    <property type="component" value="Unassembled WGS sequence"/>
</dbReference>
<name>A0A103Z2G6_BURCE</name>
<dbReference type="AlphaFoldDB" id="A0A103Z2G6"/>